<evidence type="ECO:0000313" key="6">
    <source>
        <dbReference type="Proteomes" id="UP001458880"/>
    </source>
</evidence>
<dbReference type="InterPro" id="IPR019545">
    <property type="entry name" value="DM13_domain"/>
</dbReference>
<evidence type="ECO:0000256" key="1">
    <source>
        <dbReference type="ARBA" id="ARBA00022737"/>
    </source>
</evidence>
<evidence type="ECO:0000259" key="3">
    <source>
        <dbReference type="PROSITE" id="PS50836"/>
    </source>
</evidence>
<dbReference type="SMART" id="SM00664">
    <property type="entry name" value="DoH"/>
    <property type="match status" value="1"/>
</dbReference>
<feature type="domain" description="DM13" evidence="4">
    <location>
        <begin position="150"/>
        <end position="254"/>
    </location>
</feature>
<name>A0AAW1KQV3_POPJA</name>
<dbReference type="InterPro" id="IPR045266">
    <property type="entry name" value="DOH_DOMON"/>
</dbReference>
<feature type="signal peptide" evidence="2">
    <location>
        <begin position="1"/>
        <end position="22"/>
    </location>
</feature>
<keyword evidence="1" id="KW-0677">Repeat</keyword>
<feature type="chain" id="PRO_5043979657" evidence="2">
    <location>
        <begin position="23"/>
        <end position="693"/>
    </location>
</feature>
<dbReference type="InterPro" id="IPR052126">
    <property type="entry name" value="Spindle_Org/Thrombomodulin"/>
</dbReference>
<evidence type="ECO:0000256" key="2">
    <source>
        <dbReference type="SAM" id="SignalP"/>
    </source>
</evidence>
<dbReference type="AlphaFoldDB" id="A0AAW1KQV3"/>
<dbReference type="EMBL" id="JASPKY010000188">
    <property type="protein sequence ID" value="KAK9722444.1"/>
    <property type="molecule type" value="Genomic_DNA"/>
</dbReference>
<dbReference type="PROSITE" id="PS51549">
    <property type="entry name" value="DM13"/>
    <property type="match status" value="2"/>
</dbReference>
<sequence>MRKLCSFTLLLLAVSLFAVVFCQEDEGPYKGKYIGKFNTYDHQVSGDVYAVDEYTLLLSKFTYSGDGKDTFFWAGSVNRPGPQGFIIPDEHGVTNVLERYVNKEFTLNLPDNKKITDLKWFAVYDIRSQNTFGDIYIVDEFEPPKVQSVPKLEGKSNNVNSESIEIIDAKTLRIPKFEYDGLGKRVHFWVGVGPQPASKGHVVPDEYGYVDPLRKYTGQTVILELPGDLTIFNIDWFSVYDLETNTNFGSIFIPEGLNVPPSLVKIIPYTNDVPNCLQLHKYFQVSWEIFGAQITIQLAGQVREDEYISFGISGSEERSQMLGSDVTVAYMNGYSGYALDYNITALTPCVKVLGQNKGVCRDELVGGQDNNQFISGSRKDGINVITYRRSLSSSDDGDKEFATDREIYIVWAMGRLDSQNEPSFHDTYSKANIKVNLSTAEPINTCFSFTTTNTISIDAWEKGQIYDRTIRVFHAYVGPSGGKKGYQATTGQASTTLAWYINAPELWLRRGLTYQFKVKGGNNPHSAEFYHPLIITDEPHGGYDKLTDAAQSNVRVLAGVEYSRRGRPRPTAAGPLCLAKHADNQDRRLDDDFATFKKFNRSLIYSCEEGEPGILEVTPNTTWPDTVYYNSFTQANMGYKIHIVDSFNRHASTAHGIIPSVFNIVVVLFLGTYIPHNNHPGDSWSHDAHVQIS</sequence>
<dbReference type="Pfam" id="PF10517">
    <property type="entry name" value="DM13"/>
    <property type="match status" value="2"/>
</dbReference>
<dbReference type="PANTHER" id="PTHR24036">
    <property type="entry name" value="SKELETOR-RELATED"/>
    <property type="match status" value="1"/>
</dbReference>
<proteinExistence type="predicted"/>
<dbReference type="Proteomes" id="UP001458880">
    <property type="component" value="Unassembled WGS sequence"/>
</dbReference>
<dbReference type="PANTHER" id="PTHR24036:SF16">
    <property type="entry name" value="KNICKKOPF"/>
    <property type="match status" value="1"/>
</dbReference>
<dbReference type="PROSITE" id="PS50836">
    <property type="entry name" value="DOMON"/>
    <property type="match status" value="1"/>
</dbReference>
<dbReference type="Pfam" id="PF03351">
    <property type="entry name" value="DOMON"/>
    <property type="match status" value="1"/>
</dbReference>
<feature type="domain" description="DM13" evidence="4">
    <location>
        <begin position="31"/>
        <end position="138"/>
    </location>
</feature>
<evidence type="ECO:0000313" key="5">
    <source>
        <dbReference type="EMBL" id="KAK9722444.1"/>
    </source>
</evidence>
<keyword evidence="6" id="KW-1185">Reference proteome</keyword>
<gene>
    <name evidence="5" type="ORF">QE152_g19706</name>
</gene>
<dbReference type="CDD" id="cd09631">
    <property type="entry name" value="DOMON_DOH"/>
    <property type="match status" value="1"/>
</dbReference>
<dbReference type="SMART" id="SM00686">
    <property type="entry name" value="DM13"/>
    <property type="match status" value="2"/>
</dbReference>
<feature type="domain" description="DOMON" evidence="3">
    <location>
        <begin position="281"/>
        <end position="414"/>
    </location>
</feature>
<comment type="caution">
    <text evidence="5">The sequence shown here is derived from an EMBL/GenBank/DDBJ whole genome shotgun (WGS) entry which is preliminary data.</text>
</comment>
<protein>
    <submittedName>
        <fullName evidence="5">Electron transfer DM13</fullName>
    </submittedName>
</protein>
<organism evidence="5 6">
    <name type="scientific">Popillia japonica</name>
    <name type="common">Japanese beetle</name>
    <dbReference type="NCBI Taxonomy" id="7064"/>
    <lineage>
        <taxon>Eukaryota</taxon>
        <taxon>Metazoa</taxon>
        <taxon>Ecdysozoa</taxon>
        <taxon>Arthropoda</taxon>
        <taxon>Hexapoda</taxon>
        <taxon>Insecta</taxon>
        <taxon>Pterygota</taxon>
        <taxon>Neoptera</taxon>
        <taxon>Endopterygota</taxon>
        <taxon>Coleoptera</taxon>
        <taxon>Polyphaga</taxon>
        <taxon>Scarabaeiformia</taxon>
        <taxon>Scarabaeidae</taxon>
        <taxon>Rutelinae</taxon>
        <taxon>Popillia</taxon>
    </lineage>
</organism>
<accession>A0AAW1KQV3</accession>
<evidence type="ECO:0000259" key="4">
    <source>
        <dbReference type="PROSITE" id="PS51549"/>
    </source>
</evidence>
<keyword evidence="2" id="KW-0732">Signal</keyword>
<dbReference type="InterPro" id="IPR005018">
    <property type="entry name" value="DOMON_domain"/>
</dbReference>
<reference evidence="5 6" key="1">
    <citation type="journal article" date="2024" name="BMC Genomics">
        <title>De novo assembly and annotation of Popillia japonica's genome with initial clues to its potential as an invasive pest.</title>
        <authorList>
            <person name="Cucini C."/>
            <person name="Boschi S."/>
            <person name="Funari R."/>
            <person name="Cardaioli E."/>
            <person name="Iannotti N."/>
            <person name="Marturano G."/>
            <person name="Paoli F."/>
            <person name="Bruttini M."/>
            <person name="Carapelli A."/>
            <person name="Frati F."/>
            <person name="Nardi F."/>
        </authorList>
    </citation>
    <scope>NUCLEOTIDE SEQUENCE [LARGE SCALE GENOMIC DNA]</scope>
    <source>
        <strain evidence="5">DMR45628</strain>
    </source>
</reference>